<dbReference type="SUPFAM" id="SSF51556">
    <property type="entry name" value="Metallo-dependent hydrolases"/>
    <property type="match status" value="1"/>
</dbReference>
<dbReference type="GO" id="GO:0046872">
    <property type="term" value="F:metal ion binding"/>
    <property type="evidence" value="ECO:0007669"/>
    <property type="project" value="UniProtKB-KW"/>
</dbReference>
<dbReference type="Gene3D" id="3.20.20.140">
    <property type="entry name" value="Metal-dependent hydrolases"/>
    <property type="match status" value="1"/>
</dbReference>
<dbReference type="AlphaFoldDB" id="A0A496PJI7"/>
<dbReference type="CDD" id="cd01310">
    <property type="entry name" value="TatD_DNAse"/>
    <property type="match status" value="1"/>
</dbReference>
<evidence type="ECO:0000313" key="4">
    <source>
        <dbReference type="EMBL" id="RKW70646.1"/>
    </source>
</evidence>
<feature type="compositionally biased region" description="Gly residues" evidence="3">
    <location>
        <begin position="33"/>
        <end position="44"/>
    </location>
</feature>
<dbReference type="FunFam" id="3.20.20.140:FF:000005">
    <property type="entry name" value="TatD family hydrolase"/>
    <property type="match status" value="1"/>
</dbReference>
<sequence length="339" mass="36354">MPFSPAAVPGQTPPAYLPRVAPAAQAHPEDGQSGDGQAGEGPSGAAGEHVRRSTKAGDGRKRRLEYPPAPEPLPFPVVDNHTHLDFRDGVVQVSLSDALDAAAAVGVEAVVQVGCDAESSRWAVEAAEADERVLAAVALHPNDAAVAAERGTLEAELDVISRLASHPRVRAIGETGLDYFRTGEGGRAAQHDSFRRHLSIAAKHHLAVQIHDRDAHEDVMRILEEERFGGTVVFHCFSGGLDMARVAREKGWYLSFGGTATFKNNDELRQALALVGPERLLVETDAPFLTAMPYRGRPNAPYLIPLAVRALAETLGVDVKGFCRALRANTADVYGSFRR</sequence>
<organism evidence="4 5">
    <name type="scientific">Galactobacter caseinivorans</name>
    <dbReference type="NCBI Taxonomy" id="2676123"/>
    <lineage>
        <taxon>Bacteria</taxon>
        <taxon>Bacillati</taxon>
        <taxon>Actinomycetota</taxon>
        <taxon>Actinomycetes</taxon>
        <taxon>Micrococcales</taxon>
        <taxon>Micrococcaceae</taxon>
        <taxon>Galactobacter</taxon>
    </lineage>
</organism>
<dbReference type="InterPro" id="IPR015991">
    <property type="entry name" value="TatD/YcfH-like"/>
</dbReference>
<dbReference type="PANTHER" id="PTHR46124">
    <property type="entry name" value="D-AMINOACYL-TRNA DEACYLASE"/>
    <property type="match status" value="1"/>
</dbReference>
<evidence type="ECO:0000256" key="3">
    <source>
        <dbReference type="SAM" id="MobiDB-lite"/>
    </source>
</evidence>
<dbReference type="Pfam" id="PF01026">
    <property type="entry name" value="TatD_DNase"/>
    <property type="match status" value="1"/>
</dbReference>
<keyword evidence="5" id="KW-1185">Reference proteome</keyword>
<dbReference type="InterPro" id="IPR032466">
    <property type="entry name" value="Metal_Hydrolase"/>
</dbReference>
<feature type="region of interest" description="Disordered" evidence="3">
    <location>
        <begin position="1"/>
        <end position="75"/>
    </location>
</feature>
<dbReference type="RefSeq" id="WP_121484670.1">
    <property type="nucleotide sequence ID" value="NZ_QQXL01000003.1"/>
</dbReference>
<evidence type="ECO:0000256" key="2">
    <source>
        <dbReference type="ARBA" id="ARBA00022801"/>
    </source>
</evidence>
<dbReference type="NCBIfam" id="TIGR00010">
    <property type="entry name" value="YchF/TatD family DNA exonuclease"/>
    <property type="match status" value="1"/>
</dbReference>
<protein>
    <submittedName>
        <fullName evidence="4">TatD family deoxyribonuclease</fullName>
    </submittedName>
</protein>
<keyword evidence="1" id="KW-0479">Metal-binding</keyword>
<dbReference type="EMBL" id="QQXL01000003">
    <property type="protein sequence ID" value="RKW70646.1"/>
    <property type="molecule type" value="Genomic_DNA"/>
</dbReference>
<evidence type="ECO:0000313" key="5">
    <source>
        <dbReference type="Proteomes" id="UP000273119"/>
    </source>
</evidence>
<name>A0A496PJI7_9MICC</name>
<evidence type="ECO:0000256" key="1">
    <source>
        <dbReference type="ARBA" id="ARBA00022723"/>
    </source>
</evidence>
<proteinExistence type="predicted"/>
<accession>A0A496PJI7</accession>
<reference evidence="4 5" key="1">
    <citation type="submission" date="2018-07" db="EMBL/GenBank/DDBJ databases">
        <title>Arthrobacter sp. nov., isolated from raw cow's milk with high bacterial count.</title>
        <authorList>
            <person name="Hahne J."/>
            <person name="Isele D."/>
            <person name="Lipski A."/>
        </authorList>
    </citation>
    <scope>NUCLEOTIDE SEQUENCE [LARGE SCALE GENOMIC DNA]</scope>
    <source>
        <strain evidence="4 5">JZ R-183</strain>
    </source>
</reference>
<keyword evidence="2" id="KW-0378">Hydrolase</keyword>
<dbReference type="GO" id="GO:0004536">
    <property type="term" value="F:DNA nuclease activity"/>
    <property type="evidence" value="ECO:0007669"/>
    <property type="project" value="InterPro"/>
</dbReference>
<dbReference type="InterPro" id="IPR001130">
    <property type="entry name" value="TatD-like"/>
</dbReference>
<comment type="caution">
    <text evidence="4">The sequence shown here is derived from an EMBL/GenBank/DDBJ whole genome shotgun (WGS) entry which is preliminary data.</text>
</comment>
<feature type="compositionally biased region" description="Basic and acidic residues" evidence="3">
    <location>
        <begin position="48"/>
        <end position="59"/>
    </location>
</feature>
<dbReference type="GO" id="GO:0005829">
    <property type="term" value="C:cytosol"/>
    <property type="evidence" value="ECO:0007669"/>
    <property type="project" value="TreeGrafter"/>
</dbReference>
<dbReference type="PANTHER" id="PTHR46124:SF2">
    <property type="entry name" value="D-AMINOACYL-TRNA DEACYLASE"/>
    <property type="match status" value="1"/>
</dbReference>
<dbReference type="GO" id="GO:0016788">
    <property type="term" value="F:hydrolase activity, acting on ester bonds"/>
    <property type="evidence" value="ECO:0007669"/>
    <property type="project" value="InterPro"/>
</dbReference>
<dbReference type="Proteomes" id="UP000273119">
    <property type="component" value="Unassembled WGS sequence"/>
</dbReference>
<gene>
    <name evidence="4" type="ORF">DWQ67_05900</name>
</gene>